<dbReference type="AlphaFoldDB" id="A0A9Q1QD00"/>
<organism evidence="4 5">
    <name type="scientific">Carnegiea gigantea</name>
    <dbReference type="NCBI Taxonomy" id="171969"/>
    <lineage>
        <taxon>Eukaryota</taxon>
        <taxon>Viridiplantae</taxon>
        <taxon>Streptophyta</taxon>
        <taxon>Embryophyta</taxon>
        <taxon>Tracheophyta</taxon>
        <taxon>Spermatophyta</taxon>
        <taxon>Magnoliopsida</taxon>
        <taxon>eudicotyledons</taxon>
        <taxon>Gunneridae</taxon>
        <taxon>Pentapetalae</taxon>
        <taxon>Caryophyllales</taxon>
        <taxon>Cactineae</taxon>
        <taxon>Cactaceae</taxon>
        <taxon>Cactoideae</taxon>
        <taxon>Echinocereeae</taxon>
        <taxon>Carnegiea</taxon>
    </lineage>
</organism>
<dbReference type="PANTHER" id="PTHR31234:SF72">
    <property type="entry name" value="NDR1_HIN1-LIKE PROTEIN 6"/>
    <property type="match status" value="1"/>
</dbReference>
<evidence type="ECO:0000256" key="3">
    <source>
        <dbReference type="SAM" id="Phobius"/>
    </source>
</evidence>
<evidence type="ECO:0000313" key="5">
    <source>
        <dbReference type="Proteomes" id="UP001153076"/>
    </source>
</evidence>
<dbReference type="OrthoDB" id="778052at2759"/>
<dbReference type="GO" id="GO:0005886">
    <property type="term" value="C:plasma membrane"/>
    <property type="evidence" value="ECO:0007669"/>
    <property type="project" value="TreeGrafter"/>
</dbReference>
<feature type="transmembrane region" description="Helical" evidence="3">
    <location>
        <begin position="34"/>
        <end position="63"/>
    </location>
</feature>
<proteinExistence type="predicted"/>
<accession>A0A9Q1QD00</accession>
<evidence type="ECO:0000256" key="1">
    <source>
        <dbReference type="ARBA" id="ARBA00004370"/>
    </source>
</evidence>
<keyword evidence="2 3" id="KW-0472">Membrane</keyword>
<keyword evidence="3" id="KW-0812">Transmembrane</keyword>
<keyword evidence="3" id="KW-1133">Transmembrane helix</keyword>
<evidence type="ECO:0000313" key="4">
    <source>
        <dbReference type="EMBL" id="KAJ8436966.1"/>
    </source>
</evidence>
<comment type="caution">
    <text evidence="4">The sequence shown here is derived from an EMBL/GenBank/DDBJ whole genome shotgun (WGS) entry which is preliminary data.</text>
</comment>
<sequence length="259" mass="28924">MMYGQHPAPPNYVMLAPQPYYPPPYPYRRSGCGFGGFCRCLCCVICFLFMLSALALLLLYMLFKPKMPEYKLEDFAVKKLDMDPNNFNANTELQLTIRAENPNSRVSFLYGRNSLVSVSFSDTELCNGKLPAFRQGYNNVTMVRINLSGSASLGNKVAEKFKESQKNGNILLVAKIKAPISVSFGDIKLRMFIFHVCVQMTVDSLSPDKKPNILPSNTISFPDLNATCVITSNDTPTPSSADDYSAWCCSHRQRHPVTA</sequence>
<keyword evidence="5" id="KW-1185">Reference proteome</keyword>
<evidence type="ECO:0008006" key="6">
    <source>
        <dbReference type="Google" id="ProtNLM"/>
    </source>
</evidence>
<name>A0A9Q1QD00_9CARY</name>
<gene>
    <name evidence="4" type="ORF">Cgig2_018913</name>
</gene>
<protein>
    <recommendedName>
        <fullName evidence="6">Late embryogenesis abundant protein LEA-2 subgroup domain-containing protein</fullName>
    </recommendedName>
</protein>
<reference evidence="4" key="1">
    <citation type="submission" date="2022-04" db="EMBL/GenBank/DDBJ databases">
        <title>Carnegiea gigantea Genome sequencing and assembly v2.</title>
        <authorList>
            <person name="Copetti D."/>
            <person name="Sanderson M.J."/>
            <person name="Burquez A."/>
            <person name="Wojciechowski M.F."/>
        </authorList>
    </citation>
    <scope>NUCLEOTIDE SEQUENCE</scope>
    <source>
        <strain evidence="4">SGP5-SGP5p</strain>
        <tissue evidence="4">Aerial part</tissue>
    </source>
</reference>
<comment type="subcellular location">
    <subcellularLocation>
        <location evidence="1">Membrane</location>
    </subcellularLocation>
</comment>
<dbReference type="PANTHER" id="PTHR31234">
    <property type="entry name" value="LATE EMBRYOGENESIS ABUNDANT (LEA) HYDROXYPROLINE-RICH GLYCOPROTEIN FAMILY"/>
    <property type="match status" value="1"/>
</dbReference>
<dbReference type="GO" id="GO:0098542">
    <property type="term" value="P:defense response to other organism"/>
    <property type="evidence" value="ECO:0007669"/>
    <property type="project" value="InterPro"/>
</dbReference>
<evidence type="ECO:0000256" key="2">
    <source>
        <dbReference type="ARBA" id="ARBA00023136"/>
    </source>
</evidence>
<dbReference type="InterPro" id="IPR044839">
    <property type="entry name" value="NDR1-like"/>
</dbReference>
<dbReference type="EMBL" id="JAKOGI010000322">
    <property type="protein sequence ID" value="KAJ8436966.1"/>
    <property type="molecule type" value="Genomic_DNA"/>
</dbReference>
<dbReference type="Proteomes" id="UP001153076">
    <property type="component" value="Unassembled WGS sequence"/>
</dbReference>